<dbReference type="Gene3D" id="3.40.630.30">
    <property type="match status" value="1"/>
</dbReference>
<dbReference type="EC" id="2.3.1.-" evidence="5"/>
<dbReference type="Pfam" id="PF00583">
    <property type="entry name" value="Acetyltransf_1"/>
    <property type="match status" value="1"/>
</dbReference>
<accession>A0A7W6X9E2</accession>
<keyword evidence="2 5" id="KW-0012">Acyltransferase</keyword>
<dbReference type="EMBL" id="JACIHM010000001">
    <property type="protein sequence ID" value="MBB4445339.1"/>
    <property type="molecule type" value="Genomic_DNA"/>
</dbReference>
<evidence type="ECO:0000313" key="9">
    <source>
        <dbReference type="Proteomes" id="UP000576087"/>
    </source>
</evidence>
<feature type="domain" description="N-acetyltransferase" evidence="3">
    <location>
        <begin position="5"/>
        <end position="152"/>
    </location>
</feature>
<reference evidence="7 8" key="1">
    <citation type="submission" date="2020-08" db="EMBL/GenBank/DDBJ databases">
        <title>Genomic Encyclopedia of Type Strains, Phase IV (KMG-V): Genome sequencing to study the core and pangenomes of soil and plant-associated prokaryotes.</title>
        <authorList>
            <person name="Whitman W."/>
        </authorList>
    </citation>
    <scope>NUCLEOTIDE SEQUENCE [LARGE SCALE GENOMIC DNA]</scope>
    <source>
        <strain evidence="5 8">SEMIA 444</strain>
        <strain evidence="4 7">SEMIA 448</strain>
        <strain evidence="6 9">SEMIA 452</strain>
    </source>
</reference>
<dbReference type="EMBL" id="JACIGW010000001">
    <property type="protein sequence ID" value="MBB4346955.1"/>
    <property type="molecule type" value="Genomic_DNA"/>
</dbReference>
<dbReference type="EMBL" id="JACIGY010000001">
    <property type="protein sequence ID" value="MBB4410651.1"/>
    <property type="molecule type" value="Genomic_DNA"/>
</dbReference>
<dbReference type="CDD" id="cd04301">
    <property type="entry name" value="NAT_SF"/>
    <property type="match status" value="1"/>
</dbReference>
<dbReference type="GO" id="GO:0016747">
    <property type="term" value="F:acyltransferase activity, transferring groups other than amino-acyl groups"/>
    <property type="evidence" value="ECO:0007669"/>
    <property type="project" value="InterPro"/>
</dbReference>
<dbReference type="SUPFAM" id="SSF55729">
    <property type="entry name" value="Acyl-CoA N-acyltransferases (Nat)"/>
    <property type="match status" value="1"/>
</dbReference>
<keyword evidence="8" id="KW-1185">Reference proteome</keyword>
<dbReference type="PANTHER" id="PTHR43877">
    <property type="entry name" value="AMINOALKYLPHOSPHONATE N-ACETYLTRANSFERASE-RELATED-RELATED"/>
    <property type="match status" value="1"/>
</dbReference>
<evidence type="ECO:0000313" key="8">
    <source>
        <dbReference type="Proteomes" id="UP000524535"/>
    </source>
</evidence>
<protein>
    <submittedName>
        <fullName evidence="5">Putative acetyltransferase</fullName>
        <ecNumber evidence="5">2.3.1.-</ecNumber>
    </submittedName>
</protein>
<gene>
    <name evidence="5" type="ORF">GGE31_001122</name>
    <name evidence="4" type="ORF">GGE33_000663</name>
    <name evidence="6" type="ORF">GGE35_001121</name>
</gene>
<dbReference type="InterPro" id="IPR000182">
    <property type="entry name" value="GNAT_dom"/>
</dbReference>
<evidence type="ECO:0000256" key="1">
    <source>
        <dbReference type="ARBA" id="ARBA00022679"/>
    </source>
</evidence>
<evidence type="ECO:0000313" key="5">
    <source>
        <dbReference type="EMBL" id="MBB4410651.1"/>
    </source>
</evidence>
<proteinExistence type="predicted"/>
<dbReference type="InterPro" id="IPR016181">
    <property type="entry name" value="Acyl_CoA_acyltransferase"/>
</dbReference>
<evidence type="ECO:0000256" key="2">
    <source>
        <dbReference type="ARBA" id="ARBA00023315"/>
    </source>
</evidence>
<dbReference type="AlphaFoldDB" id="A0A7W6X9E2"/>
<dbReference type="Proteomes" id="UP000576087">
    <property type="component" value="Unassembled WGS sequence"/>
</dbReference>
<name>A0A7W6X9E2_9HYPH</name>
<evidence type="ECO:0000259" key="3">
    <source>
        <dbReference type="PROSITE" id="PS51186"/>
    </source>
</evidence>
<dbReference type="PROSITE" id="PS51186">
    <property type="entry name" value="GNAT"/>
    <property type="match status" value="1"/>
</dbReference>
<dbReference type="Proteomes" id="UP000520770">
    <property type="component" value="Unassembled WGS sequence"/>
</dbReference>
<dbReference type="RefSeq" id="WP_183821217.1">
    <property type="nucleotide sequence ID" value="NZ_JACIGW010000001.1"/>
</dbReference>
<evidence type="ECO:0000313" key="7">
    <source>
        <dbReference type="Proteomes" id="UP000520770"/>
    </source>
</evidence>
<dbReference type="InterPro" id="IPR050832">
    <property type="entry name" value="Bact_Acetyltransf"/>
</dbReference>
<evidence type="ECO:0000313" key="6">
    <source>
        <dbReference type="EMBL" id="MBB4445339.1"/>
    </source>
</evidence>
<dbReference type="PANTHER" id="PTHR43877:SF2">
    <property type="entry name" value="AMINOALKYLPHOSPHONATE N-ACETYLTRANSFERASE-RELATED"/>
    <property type="match status" value="1"/>
</dbReference>
<sequence>MTVTIAIEQPKQRDVAALIGLSDDYMASLYPPEGNFAVDLDALCQPDISFLVARLDGKAVGCGGIKWFTDGSAELKRIFVHDDARGHGIGRKIMAELEMQAASRNVIRLYLETGPLNVEAVRLYEALGYQSCGPFADYEENPHSLFMTKDLKQREAAQ</sequence>
<dbReference type="Proteomes" id="UP000524535">
    <property type="component" value="Unassembled WGS sequence"/>
</dbReference>
<comment type="caution">
    <text evidence="5">The sequence shown here is derived from an EMBL/GenBank/DDBJ whole genome shotgun (WGS) entry which is preliminary data.</text>
</comment>
<organism evidence="5 8">
    <name type="scientific">Aliirhizobium cellulosilyticum</name>
    <dbReference type="NCBI Taxonomy" id="393664"/>
    <lineage>
        <taxon>Bacteria</taxon>
        <taxon>Pseudomonadati</taxon>
        <taxon>Pseudomonadota</taxon>
        <taxon>Alphaproteobacteria</taxon>
        <taxon>Hyphomicrobiales</taxon>
        <taxon>Rhizobiaceae</taxon>
        <taxon>Aliirhizobium</taxon>
    </lineage>
</organism>
<keyword evidence="1 5" id="KW-0808">Transferase</keyword>
<evidence type="ECO:0000313" key="4">
    <source>
        <dbReference type="EMBL" id="MBB4346955.1"/>
    </source>
</evidence>